<name>A0ABM8PF08_9HYPH</name>
<dbReference type="RefSeq" id="WP_142586812.1">
    <property type="nucleotide sequence ID" value="NZ_CABFWE030000002.1"/>
</dbReference>
<dbReference type="InterPro" id="IPR010982">
    <property type="entry name" value="Lambda_DNA-bd_dom_sf"/>
</dbReference>
<evidence type="ECO:0000313" key="3">
    <source>
        <dbReference type="Proteomes" id="UP000601041"/>
    </source>
</evidence>
<sequence length="102" mass="10968">MGGLCNSSVSSVTSSDVPHALRTDLRLILSRVIAETGLSQTRTAKLCSTDQPTLSKILSGRSDSVSTDQLIRWLVQLGCNIEIKIQRPHGLTAGMIKAAFDE</sequence>
<protein>
    <recommendedName>
        <fullName evidence="1">HigA2-like helix-turn-helix domain-containing protein</fullName>
    </recommendedName>
</protein>
<dbReference type="EMBL" id="CABFWE030000002">
    <property type="protein sequence ID" value="CAD7026090.1"/>
    <property type="molecule type" value="Genomic_DNA"/>
</dbReference>
<dbReference type="SUPFAM" id="SSF47413">
    <property type="entry name" value="lambda repressor-like DNA-binding domains"/>
    <property type="match status" value="1"/>
</dbReference>
<reference evidence="2 3" key="1">
    <citation type="submission" date="2020-11" db="EMBL/GenBank/DDBJ databases">
        <authorList>
            <person name="Lassalle F."/>
        </authorList>
    </citation>
    <scope>NUCLEOTIDE SEQUENCE [LARGE SCALE GENOMIC DNA]</scope>
    <source>
        <strain evidence="2 3">AB21</strain>
    </source>
</reference>
<feature type="domain" description="HigA2-like helix-turn-helix" evidence="1">
    <location>
        <begin position="21"/>
        <end position="86"/>
    </location>
</feature>
<keyword evidence="3" id="KW-1185">Reference proteome</keyword>
<dbReference type="InterPro" id="IPR039554">
    <property type="entry name" value="HigA2-like_HTH"/>
</dbReference>
<accession>A0ABM8PF08</accession>
<dbReference type="Pfam" id="PF13744">
    <property type="entry name" value="HTH_37"/>
    <property type="match status" value="1"/>
</dbReference>
<gene>
    <name evidence="2" type="ORF">RHAB21_01235</name>
</gene>
<comment type="caution">
    <text evidence="2">The sequence shown here is derived from an EMBL/GenBank/DDBJ whole genome shotgun (WGS) entry which is preliminary data.</text>
</comment>
<proteinExistence type="predicted"/>
<evidence type="ECO:0000259" key="1">
    <source>
        <dbReference type="Pfam" id="PF13744"/>
    </source>
</evidence>
<dbReference type="Proteomes" id="UP000601041">
    <property type="component" value="Unassembled WGS sequence"/>
</dbReference>
<organism evidence="2 3">
    <name type="scientific">Pseudorhizobium halotolerans</name>
    <dbReference type="NCBI Taxonomy" id="1233081"/>
    <lineage>
        <taxon>Bacteria</taxon>
        <taxon>Pseudomonadati</taxon>
        <taxon>Pseudomonadota</taxon>
        <taxon>Alphaproteobacteria</taxon>
        <taxon>Hyphomicrobiales</taxon>
        <taxon>Rhizobiaceae</taxon>
        <taxon>Rhizobium/Agrobacterium group</taxon>
        <taxon>Pseudorhizobium</taxon>
    </lineage>
</organism>
<dbReference type="Gene3D" id="1.10.260.40">
    <property type="entry name" value="lambda repressor-like DNA-binding domains"/>
    <property type="match status" value="1"/>
</dbReference>
<evidence type="ECO:0000313" key="2">
    <source>
        <dbReference type="EMBL" id="CAD7026090.1"/>
    </source>
</evidence>
<dbReference type="CDD" id="cd00093">
    <property type="entry name" value="HTH_XRE"/>
    <property type="match status" value="1"/>
</dbReference>
<dbReference type="InterPro" id="IPR001387">
    <property type="entry name" value="Cro/C1-type_HTH"/>
</dbReference>